<dbReference type="Proteomes" id="UP000031982">
    <property type="component" value="Unassembled WGS sequence"/>
</dbReference>
<evidence type="ECO:0000256" key="1">
    <source>
        <dbReference type="SAM" id="MobiDB-lite"/>
    </source>
</evidence>
<evidence type="ECO:0000313" key="3">
    <source>
        <dbReference type="Proteomes" id="UP000031982"/>
    </source>
</evidence>
<sequence length="41" mass="4499">MEAAKIQSVGAKGSRIKKSQARSVSESLFVKEEEYALEKQG</sequence>
<keyword evidence="3" id="KW-1185">Reference proteome</keyword>
<proteinExistence type="predicted"/>
<feature type="region of interest" description="Disordered" evidence="1">
    <location>
        <begin position="1"/>
        <end position="23"/>
    </location>
</feature>
<protein>
    <submittedName>
        <fullName evidence="2">Uncharacterized protein</fullName>
    </submittedName>
</protein>
<evidence type="ECO:0000313" key="2">
    <source>
        <dbReference type="EMBL" id="KIL77224.1"/>
    </source>
</evidence>
<comment type="caution">
    <text evidence="2">The sequence shown here is derived from an EMBL/GenBank/DDBJ whole genome shotgun (WGS) entry which is preliminary data.</text>
</comment>
<reference evidence="2 3" key="1">
    <citation type="submission" date="2015-01" db="EMBL/GenBank/DDBJ databases">
        <title>Genome Assembly of Bacillus badius MTCC 1458.</title>
        <authorList>
            <person name="Verma A."/>
            <person name="Khatri I."/>
            <person name="Mual P."/>
            <person name="Subramanian S."/>
            <person name="Krishnamurthi S."/>
        </authorList>
    </citation>
    <scope>NUCLEOTIDE SEQUENCE [LARGE SCALE GENOMIC DNA]</scope>
    <source>
        <strain evidence="2 3">MTCC 1458</strain>
    </source>
</reference>
<dbReference type="EMBL" id="JXLP01000016">
    <property type="protein sequence ID" value="KIL77224.1"/>
    <property type="molecule type" value="Genomic_DNA"/>
</dbReference>
<gene>
    <name evidence="2" type="ORF">SD77_1671</name>
</gene>
<accession>A0ABR5AR39</accession>
<organism evidence="2 3">
    <name type="scientific">Bacillus badius</name>
    <dbReference type="NCBI Taxonomy" id="1455"/>
    <lineage>
        <taxon>Bacteria</taxon>
        <taxon>Bacillati</taxon>
        <taxon>Bacillota</taxon>
        <taxon>Bacilli</taxon>
        <taxon>Bacillales</taxon>
        <taxon>Bacillaceae</taxon>
        <taxon>Pseudobacillus</taxon>
    </lineage>
</organism>
<name>A0ABR5AR39_BACBA</name>